<dbReference type="InterPro" id="IPR001764">
    <property type="entry name" value="Glyco_hydro_3_N"/>
</dbReference>
<name>A0A7M4D4J0_9BACT</name>
<protein>
    <submittedName>
        <fullName evidence="4">Beta-glucosidase</fullName>
    </submittedName>
</protein>
<dbReference type="InterPro" id="IPR036881">
    <property type="entry name" value="Glyco_hydro_3_C_sf"/>
</dbReference>
<dbReference type="EMBL" id="WOTW01000012">
    <property type="protein sequence ID" value="MUP37569.1"/>
    <property type="molecule type" value="Genomic_DNA"/>
</dbReference>
<evidence type="ECO:0000256" key="1">
    <source>
        <dbReference type="ARBA" id="ARBA00005336"/>
    </source>
</evidence>
<reference evidence="5 6" key="1">
    <citation type="submission" date="2019-11" db="EMBL/GenBank/DDBJ databases">
        <title>Draft genome sequence of Labilibaculum sp. strain SYP isolated from Black Sea.</title>
        <authorList>
            <person name="Yadav S."/>
            <person name="Villanueva L."/>
        </authorList>
    </citation>
    <scope>NUCLEOTIDE SEQUENCE [LARGE SCALE GENOMIC DNA]</scope>
    <source>
        <strain evidence="5 6">44</strain>
    </source>
</reference>
<dbReference type="Pfam" id="PF14310">
    <property type="entry name" value="Fn3-like"/>
    <property type="match status" value="1"/>
</dbReference>
<dbReference type="InterPro" id="IPR002772">
    <property type="entry name" value="Glyco_hydro_3_C"/>
</dbReference>
<comment type="similarity">
    <text evidence="1">Belongs to the glycosyl hydrolase 3 family.</text>
</comment>
<dbReference type="Gene3D" id="3.40.50.1700">
    <property type="entry name" value="Glycoside hydrolase family 3 C-terminal domain"/>
    <property type="match status" value="1"/>
</dbReference>
<dbReference type="Proteomes" id="UP000285951">
    <property type="component" value="Unassembled WGS sequence"/>
</dbReference>
<keyword evidence="2" id="KW-0378">Hydrolase</keyword>
<reference evidence="4 7" key="2">
    <citation type="submission" date="2019-12" db="EMBL/GenBank/DDBJ databases">
        <title>Draft genome sequence of Labilibaculum sp. strain 44 isolated from deep waters of Black Sea.</title>
        <authorList>
            <person name="Yadav S."/>
            <person name="Villanueva L."/>
        </authorList>
    </citation>
    <scope>NUCLEOTIDE SEQUENCE [LARGE SCALE GENOMIC DNA]</scope>
    <source>
        <strain evidence="4 7">44</strain>
    </source>
</reference>
<sequence length="791" mass="88565">MGSLFFSNIALAQKSNIYMKGWIDFNKNGKKDIYEDPDQLIEKRIADLISQMTVDEKTCQCATLYGYKRVLKDEMPTSNWKNEIWKDGIANIDEELNGLKQTQYSYPFSKHAEAINTIQKWFIEETRLGIPVDFTSEGIHGLNHDRATPLPAPISIGSTWDKDLVNHAGEIVGREAKVLGYTNVYAPILDVARDQRWGRVLECYGEDPYLVAELGKQMVNGIQSQGVASTLKHFAVYSVPKGGRDGNARTDPHVAPREMHHLFLYPFKEVIKECHPLGVMSSYNDWDGVPVSASHYFLTELLRGEYGFRGYVVSDSYAVEQVYDKHHVAVDNKDAVRQVAEAGLNVRTDFSAPAKYIQPLRELVKEGKLSMETLDRNVTDVLRVKFELGLFDSPYIENPKMADKVVAVNTNDFVLKMAHESLVLLKNDEKLLPLDIKKLNNILVTGPLAIDESAYVSRYGPQNIDITNVLEGIKNYVGNQANVDFEKGCEVVNANWPESEIIPTPLSYDEKQSIQKAVEKAEKSDVIIAVLGEDEQRCGESKTRTGLDLPGRQRDLLMALKETGKPIILVLINGQPLTINWADRYIPSILEAWFPNAKGGQAIAETIFGDYNPGGKLPITFPKSLGQIQLNFPYKPGSQNGQSTSGPNGYGKTQVVGALYPFGYGLSYTTFKYSNLSVSPKEQYAQGNIEVSLDIKNVGDCKGDEVVQLYIKDKVSSVISYVMQLRGFDRISLEPGETKTVHFSITPDDLQILDKNMNWTVEPGEFEVLLGSSSKDIRLKEQFVIKEIVQQ</sequence>
<dbReference type="Gene3D" id="3.20.20.300">
    <property type="entry name" value="Glycoside hydrolase, family 3, N-terminal domain"/>
    <property type="match status" value="1"/>
</dbReference>
<dbReference type="GO" id="GO:0008422">
    <property type="term" value="F:beta-glucosidase activity"/>
    <property type="evidence" value="ECO:0007669"/>
    <property type="project" value="UniProtKB-ARBA"/>
</dbReference>
<evidence type="ECO:0000259" key="3">
    <source>
        <dbReference type="SMART" id="SM01217"/>
    </source>
</evidence>
<evidence type="ECO:0000256" key="2">
    <source>
        <dbReference type="ARBA" id="ARBA00022801"/>
    </source>
</evidence>
<keyword evidence="6" id="KW-1185">Reference proteome</keyword>
<dbReference type="InterPro" id="IPR017853">
    <property type="entry name" value="GH"/>
</dbReference>
<evidence type="ECO:0000313" key="6">
    <source>
        <dbReference type="Proteomes" id="UP000285951"/>
    </source>
</evidence>
<evidence type="ECO:0000313" key="5">
    <source>
        <dbReference type="EMBL" id="MVB06774.1"/>
    </source>
</evidence>
<organism evidence="4 7">
    <name type="scientific">Labilibaculum euxinus</name>
    <dbReference type="NCBI Taxonomy" id="2686357"/>
    <lineage>
        <taxon>Bacteria</taxon>
        <taxon>Pseudomonadati</taxon>
        <taxon>Bacteroidota</taxon>
        <taxon>Bacteroidia</taxon>
        <taxon>Marinilabiliales</taxon>
        <taxon>Marinifilaceae</taxon>
        <taxon>Labilibaculum</taxon>
    </lineage>
</organism>
<dbReference type="FunFam" id="2.60.40.10:FF:000495">
    <property type="entry name" value="Periplasmic beta-glucosidase"/>
    <property type="match status" value="1"/>
</dbReference>
<dbReference type="InterPro" id="IPR036962">
    <property type="entry name" value="Glyco_hydro_3_N_sf"/>
</dbReference>
<accession>A0A7M4D4J0</accession>
<evidence type="ECO:0000313" key="7">
    <source>
        <dbReference type="Proteomes" id="UP000462449"/>
    </source>
</evidence>
<dbReference type="InterPro" id="IPR013783">
    <property type="entry name" value="Ig-like_fold"/>
</dbReference>
<evidence type="ECO:0000313" key="4">
    <source>
        <dbReference type="EMBL" id="MUP37569.1"/>
    </source>
</evidence>
<gene>
    <name evidence="5" type="ORF">DWB62_007045</name>
    <name evidence="4" type="ORF">GNY23_07045</name>
</gene>
<dbReference type="Proteomes" id="UP000462449">
    <property type="component" value="Unassembled WGS sequence"/>
</dbReference>
<feature type="domain" description="Fibronectin type III-like" evidence="3">
    <location>
        <begin position="705"/>
        <end position="774"/>
    </location>
</feature>
<dbReference type="OrthoDB" id="9805821at2"/>
<comment type="caution">
    <text evidence="4">The sequence shown here is derived from an EMBL/GenBank/DDBJ whole genome shotgun (WGS) entry which is preliminary data.</text>
</comment>
<dbReference type="Pfam" id="PF01915">
    <property type="entry name" value="Glyco_hydro_3_C"/>
    <property type="match status" value="1"/>
</dbReference>
<dbReference type="SMART" id="SM01217">
    <property type="entry name" value="Fn3_like"/>
    <property type="match status" value="1"/>
</dbReference>
<proteinExistence type="inferred from homology"/>
<dbReference type="AlphaFoldDB" id="A0A7M4D4J0"/>
<dbReference type="PANTHER" id="PTHR42715:SF10">
    <property type="entry name" value="BETA-GLUCOSIDASE"/>
    <property type="match status" value="1"/>
</dbReference>
<dbReference type="SUPFAM" id="SSF52279">
    <property type="entry name" value="Beta-D-glucan exohydrolase, C-terminal domain"/>
    <property type="match status" value="1"/>
</dbReference>
<dbReference type="PANTHER" id="PTHR42715">
    <property type="entry name" value="BETA-GLUCOSIDASE"/>
    <property type="match status" value="1"/>
</dbReference>
<dbReference type="GO" id="GO:0005975">
    <property type="term" value="P:carbohydrate metabolic process"/>
    <property type="evidence" value="ECO:0007669"/>
    <property type="project" value="InterPro"/>
</dbReference>
<dbReference type="EMBL" id="QTZN02000012">
    <property type="protein sequence ID" value="MVB06774.1"/>
    <property type="molecule type" value="Genomic_DNA"/>
</dbReference>
<dbReference type="SUPFAM" id="SSF51445">
    <property type="entry name" value="(Trans)glycosidases"/>
    <property type="match status" value="1"/>
</dbReference>
<dbReference type="InterPro" id="IPR050288">
    <property type="entry name" value="Cellulose_deg_GH3"/>
</dbReference>
<dbReference type="PRINTS" id="PR00133">
    <property type="entry name" value="GLHYDRLASE3"/>
</dbReference>
<dbReference type="InterPro" id="IPR026891">
    <property type="entry name" value="Fn3-like"/>
</dbReference>
<dbReference type="Gene3D" id="2.60.40.10">
    <property type="entry name" value="Immunoglobulins"/>
    <property type="match status" value="1"/>
</dbReference>
<dbReference type="Pfam" id="PF00933">
    <property type="entry name" value="Glyco_hydro_3"/>
    <property type="match status" value="1"/>
</dbReference>